<protein>
    <submittedName>
        <fullName evidence="2">BgTH12-07807</fullName>
    </submittedName>
</protein>
<sequence>MKFLSSASTAALAFLLLLMSVALGEPHFLCSYNEKISLEGLKHDKSFCDVARAKSGDPLGPNGEFYRTRRYNLIPNSGYTTAYIVQLIDDTPTFRVYEKKDKGWELCLFREN</sequence>
<comment type="caution">
    <text evidence="2">The sequence shown here is derived from an EMBL/GenBank/DDBJ whole genome shotgun (WGS) entry which is preliminary data.</text>
</comment>
<feature type="chain" id="PRO_5040741557" evidence="1">
    <location>
        <begin position="25"/>
        <end position="112"/>
    </location>
</feature>
<evidence type="ECO:0000313" key="3">
    <source>
        <dbReference type="Proteomes" id="UP000683417"/>
    </source>
</evidence>
<keyword evidence="1" id="KW-0732">Signal</keyword>
<evidence type="ECO:0000313" key="2">
    <source>
        <dbReference type="EMBL" id="CAD6506581.1"/>
    </source>
</evidence>
<accession>A0A9W4D9G0</accession>
<dbReference type="EMBL" id="CAJHIT010000011">
    <property type="protein sequence ID" value="CAD6506581.1"/>
    <property type="molecule type" value="Genomic_DNA"/>
</dbReference>
<dbReference type="AlphaFoldDB" id="A0A9W4D9G0"/>
<dbReference type="Proteomes" id="UP000683417">
    <property type="component" value="Unassembled WGS sequence"/>
</dbReference>
<gene>
    <name evidence="2" type="ORF">BGTH12_LOCUS7939</name>
</gene>
<reference evidence="2" key="1">
    <citation type="submission" date="2020-10" db="EMBL/GenBank/DDBJ databases">
        <authorList>
            <person name="Muller C M."/>
        </authorList>
    </citation>
    <scope>NUCLEOTIDE SEQUENCE</scope>
    <source>
        <strain evidence="2">THUN-12</strain>
    </source>
</reference>
<evidence type="ECO:0000256" key="1">
    <source>
        <dbReference type="SAM" id="SignalP"/>
    </source>
</evidence>
<feature type="signal peptide" evidence="1">
    <location>
        <begin position="1"/>
        <end position="24"/>
    </location>
</feature>
<name>A0A9W4D9G0_BLUGR</name>
<organism evidence="2 3">
    <name type="scientific">Blumeria graminis f. sp. triticale</name>
    <dbReference type="NCBI Taxonomy" id="1689686"/>
    <lineage>
        <taxon>Eukaryota</taxon>
        <taxon>Fungi</taxon>
        <taxon>Dikarya</taxon>
        <taxon>Ascomycota</taxon>
        <taxon>Pezizomycotina</taxon>
        <taxon>Leotiomycetes</taxon>
        <taxon>Erysiphales</taxon>
        <taxon>Erysiphaceae</taxon>
        <taxon>Blumeria</taxon>
    </lineage>
</organism>
<proteinExistence type="predicted"/>